<evidence type="ECO:0000313" key="5">
    <source>
        <dbReference type="EMBL" id="KUI59266.1"/>
    </source>
</evidence>
<dbReference type="PROSITE" id="PS00678">
    <property type="entry name" value="WD_REPEATS_1"/>
    <property type="match status" value="1"/>
</dbReference>
<accession>A0A194V601</accession>
<organism evidence="5 6">
    <name type="scientific">Cytospora mali</name>
    <name type="common">Apple Valsa canker fungus</name>
    <name type="synonym">Valsa mali</name>
    <dbReference type="NCBI Taxonomy" id="578113"/>
    <lineage>
        <taxon>Eukaryota</taxon>
        <taxon>Fungi</taxon>
        <taxon>Dikarya</taxon>
        <taxon>Ascomycota</taxon>
        <taxon>Pezizomycotina</taxon>
        <taxon>Sordariomycetes</taxon>
        <taxon>Sordariomycetidae</taxon>
        <taxon>Diaporthales</taxon>
        <taxon>Cytosporaceae</taxon>
        <taxon>Cytospora</taxon>
    </lineage>
</organism>
<dbReference type="Proteomes" id="UP000078576">
    <property type="component" value="Unassembled WGS sequence"/>
</dbReference>
<evidence type="ECO:0000256" key="1">
    <source>
        <dbReference type="ARBA" id="ARBA00022574"/>
    </source>
</evidence>
<evidence type="ECO:0000259" key="4">
    <source>
        <dbReference type="Pfam" id="PF24883"/>
    </source>
</evidence>
<keyword evidence="1 3" id="KW-0853">WD repeat</keyword>
<dbReference type="InterPro" id="IPR019775">
    <property type="entry name" value="WD40_repeat_CS"/>
</dbReference>
<dbReference type="Gene3D" id="2.130.10.10">
    <property type="entry name" value="YVTN repeat-like/Quinoprotein amine dehydrogenase"/>
    <property type="match status" value="1"/>
</dbReference>
<dbReference type="InterPro" id="IPR056884">
    <property type="entry name" value="NPHP3-like_N"/>
</dbReference>
<evidence type="ECO:0000256" key="3">
    <source>
        <dbReference type="PROSITE-ProRule" id="PRU00221"/>
    </source>
</evidence>
<dbReference type="PROSITE" id="PS50294">
    <property type="entry name" value="WD_REPEATS_REGION"/>
    <property type="match status" value="1"/>
</dbReference>
<name>A0A194V601_CYTMA</name>
<feature type="domain" description="Nephrocystin 3-like N-terminal" evidence="4">
    <location>
        <begin position="2"/>
        <end position="91"/>
    </location>
</feature>
<proteinExistence type="predicted"/>
<feature type="repeat" description="WD" evidence="3">
    <location>
        <begin position="462"/>
        <end position="503"/>
    </location>
</feature>
<reference evidence="6" key="1">
    <citation type="submission" date="2014-12" db="EMBL/GenBank/DDBJ databases">
        <title>Genome Sequence of Valsa Canker Pathogens Uncovers a Specific Adaption of Colonization on Woody Bark.</title>
        <authorList>
            <person name="Yin Z."/>
            <person name="Liu H."/>
            <person name="Gao X."/>
            <person name="Li Z."/>
            <person name="Song N."/>
            <person name="Ke X."/>
            <person name="Dai Q."/>
            <person name="Wu Y."/>
            <person name="Sun Y."/>
            <person name="Xu J.-R."/>
            <person name="Kang Z.K."/>
            <person name="Wang L."/>
            <person name="Huang L."/>
        </authorList>
    </citation>
    <scope>NUCLEOTIDE SEQUENCE [LARGE SCALE GENOMIC DNA]</scope>
    <source>
        <strain evidence="6">SXYL134</strain>
    </source>
</reference>
<dbReference type="SUPFAM" id="SSF50978">
    <property type="entry name" value="WD40 repeat-like"/>
    <property type="match status" value="1"/>
</dbReference>
<protein>
    <submittedName>
        <fullName evidence="5">Vegetative incompatibility protein HET-E-1</fullName>
    </submittedName>
</protein>
<dbReference type="OrthoDB" id="538223at2759"/>
<dbReference type="PROSITE" id="PS50082">
    <property type="entry name" value="WD_REPEATS_2"/>
    <property type="match status" value="1"/>
</dbReference>
<dbReference type="STRING" id="694573.A0A194V601"/>
<dbReference type="PANTHER" id="PTHR10039">
    <property type="entry name" value="AMELOGENIN"/>
    <property type="match status" value="1"/>
</dbReference>
<sequence>MYMLLDQQPRLMPHIRNKYDHAGDQLFNDVNAWEALSKILDCMVKDPCFQNTYVVIDALDECKAGDLPKLLDFIVDKSAEYSNIKWIVSSRNWPDIDKDSNKATSAAVTSYIKLKVERLAINNQYSPETKTMVQQHLLTNAHDTFLWVALVCQAVARMPDWEVDMQAVSAFPPGLYNLYERMINRINDLQVAELCRRVLAAITVVYQPITLDELPSLVELPSKYSGNDEALEYIIGLCGSFMTPRDRTVLLVHQSAKDFLLYKATQKVFPTGISKTHHDIISTSIKAMSRTLKRDIYDLQHPDIPIDDVQPPKPNPLAPVKYCCLYWIDHLLESDFVVELDTETNDGSVVDRFLKQSYLYWLEASSLLRNVFEGKESMRKLEEMLEDKATVSQLHSLVLDMLYCLWHNLLTIKGYPLQVYASLLVFCPAVSLTRLLFQREDKPELKLIPAIKNNWSTRYEGYEVHSQSIKPVNLSPDSTWLVSGSDDRTIKVWDSETGRCLQTLEVSRDTFLRYKSFDDTGTWFQTEYSAFDPDLRSATESILEITTEKLRRKGYGVSWDRRYTKATHQRDRLWQFLRSL</sequence>
<evidence type="ECO:0000313" key="6">
    <source>
        <dbReference type="Proteomes" id="UP000078576"/>
    </source>
</evidence>
<dbReference type="Pfam" id="PF24883">
    <property type="entry name" value="NPHP3_N"/>
    <property type="match status" value="1"/>
</dbReference>
<keyword evidence="2" id="KW-0677">Repeat</keyword>
<dbReference type="Pfam" id="PF00400">
    <property type="entry name" value="WD40"/>
    <property type="match status" value="1"/>
</dbReference>
<gene>
    <name evidence="5" type="ORF">VP1G_11070</name>
</gene>
<dbReference type="InterPro" id="IPR001680">
    <property type="entry name" value="WD40_rpt"/>
</dbReference>
<dbReference type="SMART" id="SM00320">
    <property type="entry name" value="WD40"/>
    <property type="match status" value="1"/>
</dbReference>
<dbReference type="InterPro" id="IPR015943">
    <property type="entry name" value="WD40/YVTN_repeat-like_dom_sf"/>
</dbReference>
<dbReference type="InterPro" id="IPR036322">
    <property type="entry name" value="WD40_repeat_dom_sf"/>
</dbReference>
<keyword evidence="6" id="KW-1185">Reference proteome</keyword>
<dbReference type="EMBL" id="KN714727">
    <property type="protein sequence ID" value="KUI59266.1"/>
    <property type="molecule type" value="Genomic_DNA"/>
</dbReference>
<dbReference type="AlphaFoldDB" id="A0A194V601"/>
<evidence type="ECO:0000256" key="2">
    <source>
        <dbReference type="ARBA" id="ARBA00022737"/>
    </source>
</evidence>